<dbReference type="PANTHER" id="PTHR11902:SF6">
    <property type="entry name" value="ENOLASE"/>
    <property type="match status" value="1"/>
</dbReference>
<dbReference type="PRINTS" id="PR00148">
    <property type="entry name" value="ENOLASE"/>
</dbReference>
<dbReference type="SFLD" id="SFLDF00002">
    <property type="entry name" value="enolase"/>
    <property type="match status" value="1"/>
</dbReference>
<dbReference type="SFLD" id="SFLDG00178">
    <property type="entry name" value="enolase"/>
    <property type="match status" value="1"/>
</dbReference>
<dbReference type="EMBL" id="MU865178">
    <property type="protein sequence ID" value="KAK4456684.1"/>
    <property type="molecule type" value="Genomic_DNA"/>
</dbReference>
<protein>
    <recommendedName>
        <fullName evidence="5">Enolase</fullName>
        <ecNumber evidence="4">4.2.1.11</ecNumber>
    </recommendedName>
    <alternativeName>
        <fullName evidence="9">2-phosphoglycerate dehydratase</fullName>
    </alternativeName>
</protein>
<evidence type="ECO:0000256" key="9">
    <source>
        <dbReference type="ARBA" id="ARBA00032132"/>
    </source>
</evidence>
<evidence type="ECO:0000256" key="5">
    <source>
        <dbReference type="ARBA" id="ARBA00017068"/>
    </source>
</evidence>
<dbReference type="Gene3D" id="3.20.20.120">
    <property type="entry name" value="Enolase-like C-terminal domain"/>
    <property type="match status" value="1"/>
</dbReference>
<dbReference type="GO" id="GO:0000015">
    <property type="term" value="C:phosphopyruvate hydratase complex"/>
    <property type="evidence" value="ECO:0007669"/>
    <property type="project" value="InterPro"/>
</dbReference>
<dbReference type="Pfam" id="PF00113">
    <property type="entry name" value="Enolase_C"/>
    <property type="match status" value="1"/>
</dbReference>
<evidence type="ECO:0000256" key="6">
    <source>
        <dbReference type="ARBA" id="ARBA00022842"/>
    </source>
</evidence>
<dbReference type="PROSITE" id="PS00164">
    <property type="entry name" value="ENOLASE"/>
    <property type="match status" value="1"/>
</dbReference>
<name>A0AAV9H9T6_9PEZI</name>
<evidence type="ECO:0000313" key="14">
    <source>
        <dbReference type="Proteomes" id="UP001321749"/>
    </source>
</evidence>
<dbReference type="CDD" id="cd03313">
    <property type="entry name" value="enolase"/>
    <property type="match status" value="1"/>
</dbReference>
<keyword evidence="6" id="KW-0460">Magnesium</keyword>
<dbReference type="EC" id="4.2.1.11" evidence="4"/>
<dbReference type="AlphaFoldDB" id="A0AAV9H9T6"/>
<dbReference type="SFLD" id="SFLDS00001">
    <property type="entry name" value="Enolase"/>
    <property type="match status" value="1"/>
</dbReference>
<evidence type="ECO:0000256" key="3">
    <source>
        <dbReference type="ARBA" id="ARBA00009604"/>
    </source>
</evidence>
<dbReference type="SUPFAM" id="SSF51604">
    <property type="entry name" value="Enolase C-terminal domain-like"/>
    <property type="match status" value="1"/>
</dbReference>
<organism evidence="13 14">
    <name type="scientific">Cladorrhinum samala</name>
    <dbReference type="NCBI Taxonomy" id="585594"/>
    <lineage>
        <taxon>Eukaryota</taxon>
        <taxon>Fungi</taxon>
        <taxon>Dikarya</taxon>
        <taxon>Ascomycota</taxon>
        <taxon>Pezizomycotina</taxon>
        <taxon>Sordariomycetes</taxon>
        <taxon>Sordariomycetidae</taxon>
        <taxon>Sordariales</taxon>
        <taxon>Podosporaceae</taxon>
        <taxon>Cladorrhinum</taxon>
    </lineage>
</organism>
<evidence type="ECO:0000256" key="7">
    <source>
        <dbReference type="ARBA" id="ARBA00023152"/>
    </source>
</evidence>
<dbReference type="InterPro" id="IPR020810">
    <property type="entry name" value="Enolase_C"/>
</dbReference>
<dbReference type="PANTHER" id="PTHR11902">
    <property type="entry name" value="ENOLASE"/>
    <property type="match status" value="1"/>
</dbReference>
<reference evidence="13" key="1">
    <citation type="journal article" date="2023" name="Mol. Phylogenet. Evol.">
        <title>Genome-scale phylogeny and comparative genomics of the fungal order Sordariales.</title>
        <authorList>
            <person name="Hensen N."/>
            <person name="Bonometti L."/>
            <person name="Westerberg I."/>
            <person name="Brannstrom I.O."/>
            <person name="Guillou S."/>
            <person name="Cros-Aarteil S."/>
            <person name="Calhoun S."/>
            <person name="Haridas S."/>
            <person name="Kuo A."/>
            <person name="Mondo S."/>
            <person name="Pangilinan J."/>
            <person name="Riley R."/>
            <person name="LaButti K."/>
            <person name="Andreopoulos B."/>
            <person name="Lipzen A."/>
            <person name="Chen C."/>
            <person name="Yan M."/>
            <person name="Daum C."/>
            <person name="Ng V."/>
            <person name="Clum A."/>
            <person name="Steindorff A."/>
            <person name="Ohm R.A."/>
            <person name="Martin F."/>
            <person name="Silar P."/>
            <person name="Natvig D.O."/>
            <person name="Lalanne C."/>
            <person name="Gautier V."/>
            <person name="Ament-Velasquez S.L."/>
            <person name="Kruys A."/>
            <person name="Hutchinson M.I."/>
            <person name="Powell A.J."/>
            <person name="Barry K."/>
            <person name="Miller A.N."/>
            <person name="Grigoriev I.V."/>
            <person name="Debuchy R."/>
            <person name="Gladieux P."/>
            <person name="Hiltunen Thoren M."/>
            <person name="Johannesson H."/>
        </authorList>
    </citation>
    <scope>NUCLEOTIDE SEQUENCE</scope>
    <source>
        <strain evidence="13">PSN324</strain>
    </source>
</reference>
<gene>
    <name evidence="13" type="ORF">QBC42DRAFT_301818</name>
</gene>
<dbReference type="InterPro" id="IPR029017">
    <property type="entry name" value="Enolase-like_N"/>
</dbReference>
<reference evidence="13" key="2">
    <citation type="submission" date="2023-06" db="EMBL/GenBank/DDBJ databases">
        <authorList>
            <consortium name="Lawrence Berkeley National Laboratory"/>
            <person name="Mondo S.J."/>
            <person name="Hensen N."/>
            <person name="Bonometti L."/>
            <person name="Westerberg I."/>
            <person name="Brannstrom I.O."/>
            <person name="Guillou S."/>
            <person name="Cros-Aarteil S."/>
            <person name="Calhoun S."/>
            <person name="Haridas S."/>
            <person name="Kuo A."/>
            <person name="Pangilinan J."/>
            <person name="Riley R."/>
            <person name="Labutti K."/>
            <person name="Andreopoulos B."/>
            <person name="Lipzen A."/>
            <person name="Chen C."/>
            <person name="Yanf M."/>
            <person name="Daum C."/>
            <person name="Ng V."/>
            <person name="Clum A."/>
            <person name="Steindorff A."/>
            <person name="Ohm R."/>
            <person name="Martin F."/>
            <person name="Silar P."/>
            <person name="Natvig D."/>
            <person name="Lalanne C."/>
            <person name="Gautier V."/>
            <person name="Ament-Velasquez S.L."/>
            <person name="Kruys A."/>
            <person name="Hutchinson M.I."/>
            <person name="Powell A.J."/>
            <person name="Barry K."/>
            <person name="Miller A.N."/>
            <person name="Grigoriev I.V."/>
            <person name="Debuchy R."/>
            <person name="Gladieux P."/>
            <person name="Thoren M.H."/>
            <person name="Johannesson H."/>
        </authorList>
    </citation>
    <scope>NUCLEOTIDE SEQUENCE</scope>
    <source>
        <strain evidence="13">PSN324</strain>
    </source>
</reference>
<dbReference type="NCBIfam" id="TIGR01060">
    <property type="entry name" value="eno"/>
    <property type="match status" value="1"/>
</dbReference>
<comment type="pathway">
    <text evidence="2">Carbohydrate degradation; glycolysis; pyruvate from D-glyceraldehyde 3-phosphate: step 4/5.</text>
</comment>
<feature type="domain" description="Enolase N-terminal" evidence="12">
    <location>
        <begin position="80"/>
        <end position="212"/>
    </location>
</feature>
<evidence type="ECO:0000256" key="8">
    <source>
        <dbReference type="ARBA" id="ARBA00023239"/>
    </source>
</evidence>
<feature type="domain" description="Enolase C-terminal TIM barrel" evidence="11">
    <location>
        <begin position="222"/>
        <end position="514"/>
    </location>
</feature>
<dbReference type="SUPFAM" id="SSF54826">
    <property type="entry name" value="Enolase N-terminal domain-like"/>
    <property type="match status" value="1"/>
</dbReference>
<proteinExistence type="inferred from homology"/>
<evidence type="ECO:0000256" key="1">
    <source>
        <dbReference type="ARBA" id="ARBA00001946"/>
    </source>
</evidence>
<dbReference type="HAMAP" id="MF_00318">
    <property type="entry name" value="Enolase"/>
    <property type="match status" value="1"/>
</dbReference>
<comment type="similarity">
    <text evidence="3">Belongs to the enolase family.</text>
</comment>
<evidence type="ECO:0000259" key="12">
    <source>
        <dbReference type="SMART" id="SM01193"/>
    </source>
</evidence>
<dbReference type="InterPro" id="IPR000941">
    <property type="entry name" value="Enolase"/>
</dbReference>
<evidence type="ECO:0000313" key="13">
    <source>
        <dbReference type="EMBL" id="KAK4456684.1"/>
    </source>
</evidence>
<accession>A0AAV9H9T6</accession>
<dbReference type="InterPro" id="IPR036849">
    <property type="entry name" value="Enolase-like_C_sf"/>
</dbReference>
<evidence type="ECO:0000259" key="11">
    <source>
        <dbReference type="SMART" id="SM01192"/>
    </source>
</evidence>
<evidence type="ECO:0000256" key="10">
    <source>
        <dbReference type="ARBA" id="ARBA00048333"/>
    </source>
</evidence>
<dbReference type="GO" id="GO:0006096">
    <property type="term" value="P:glycolytic process"/>
    <property type="evidence" value="ECO:0007669"/>
    <property type="project" value="UniProtKB-KW"/>
</dbReference>
<keyword evidence="7" id="KW-0324">Glycolysis</keyword>
<sequence length="523" mass="56614">MEEPIMPTNPGADQASQPAVQPLELVQPLAPEVSQPVGVVQPVEVLQPVVQEVQPVEVLQPVVEEVINLEISENIGATLITGIKAYQRLDSRGNPTVQVDLQTTIGSFRAIVPSGASTGQHEAVELRDNDKTYYDGKSVLNVVANIQDVIAPALIAEAYDLRTSLKDVDQFMQKLDGTNNKSRLGANALLAVSMACARAGAAGLGIPLYDFLRKEAGRERGPYVIPVPFLNVLNGGVHSGNTMAFQEIMIAPVGAGSFEEGIRMATEVYHKLKEILVLRYGAPATGIGDEGGFAPPITTPVQAFDLLEEAVALCRYTGRIKFGMDPASTEFYRPIEGIYDLGFKESIPNPQTPVQLQLLYDQLIAAYPLVLLEDPFAEDDWVSWASFNQTCPIELVGDDLLVTNIERVKMASEKKACNSMLLKLNQIGTVTEAISAANLAFSLGWSVFVSHRSGETTDDFIADLTVALGTGHLKSGAPCRGERVAKYNRLMDIEAELREKGKPCVYAGTDFRSPSNLSVQLTQ</sequence>
<keyword evidence="14" id="KW-1185">Reference proteome</keyword>
<dbReference type="GO" id="GO:0000287">
    <property type="term" value="F:magnesium ion binding"/>
    <property type="evidence" value="ECO:0007669"/>
    <property type="project" value="InterPro"/>
</dbReference>
<dbReference type="SMART" id="SM01193">
    <property type="entry name" value="Enolase_N"/>
    <property type="match status" value="1"/>
</dbReference>
<keyword evidence="8" id="KW-0456">Lyase</keyword>
<dbReference type="GO" id="GO:0004634">
    <property type="term" value="F:phosphopyruvate hydratase activity"/>
    <property type="evidence" value="ECO:0007669"/>
    <property type="project" value="UniProtKB-EC"/>
</dbReference>
<dbReference type="InterPro" id="IPR020809">
    <property type="entry name" value="Enolase_CS"/>
</dbReference>
<dbReference type="Pfam" id="PF03952">
    <property type="entry name" value="Enolase_N"/>
    <property type="match status" value="1"/>
</dbReference>
<dbReference type="SMART" id="SM01192">
    <property type="entry name" value="Enolase_C"/>
    <property type="match status" value="1"/>
</dbReference>
<dbReference type="InterPro" id="IPR020811">
    <property type="entry name" value="Enolase_N"/>
</dbReference>
<evidence type="ECO:0000256" key="4">
    <source>
        <dbReference type="ARBA" id="ARBA00012058"/>
    </source>
</evidence>
<comment type="catalytic activity">
    <reaction evidence="10">
        <text>(2R)-2-phosphoglycerate = phosphoenolpyruvate + H2O</text>
        <dbReference type="Rhea" id="RHEA:10164"/>
        <dbReference type="ChEBI" id="CHEBI:15377"/>
        <dbReference type="ChEBI" id="CHEBI:58289"/>
        <dbReference type="ChEBI" id="CHEBI:58702"/>
        <dbReference type="EC" id="4.2.1.11"/>
    </reaction>
</comment>
<comment type="caution">
    <text evidence="13">The sequence shown here is derived from an EMBL/GenBank/DDBJ whole genome shotgun (WGS) entry which is preliminary data.</text>
</comment>
<comment type="cofactor">
    <cofactor evidence="1">
        <name>Mg(2+)</name>
        <dbReference type="ChEBI" id="CHEBI:18420"/>
    </cofactor>
</comment>
<dbReference type="Gene3D" id="3.30.390.10">
    <property type="entry name" value="Enolase-like, N-terminal domain"/>
    <property type="match status" value="1"/>
</dbReference>
<evidence type="ECO:0000256" key="2">
    <source>
        <dbReference type="ARBA" id="ARBA00005031"/>
    </source>
</evidence>
<dbReference type="Proteomes" id="UP001321749">
    <property type="component" value="Unassembled WGS sequence"/>
</dbReference>